<comment type="caution">
    <text evidence="8">The sequence shown here is derived from an EMBL/GenBank/DDBJ whole genome shotgun (WGS) entry which is preliminary data.</text>
</comment>
<feature type="transmembrane region" description="Helical" evidence="7">
    <location>
        <begin position="82"/>
        <end position="102"/>
    </location>
</feature>
<evidence type="ECO:0000256" key="2">
    <source>
        <dbReference type="ARBA" id="ARBA00005697"/>
    </source>
</evidence>
<dbReference type="AlphaFoldDB" id="A0A430AHI7"/>
<evidence type="ECO:0000256" key="6">
    <source>
        <dbReference type="ARBA" id="ARBA00023136"/>
    </source>
</evidence>
<proteinExistence type="inferred from homology"/>
<dbReference type="Pfam" id="PF00860">
    <property type="entry name" value="Xan_ur_permease"/>
    <property type="match status" value="1"/>
</dbReference>
<evidence type="ECO:0000256" key="7">
    <source>
        <dbReference type="SAM" id="Phobius"/>
    </source>
</evidence>
<evidence type="ECO:0000256" key="5">
    <source>
        <dbReference type="ARBA" id="ARBA00022989"/>
    </source>
</evidence>
<keyword evidence="4 7" id="KW-0812">Transmembrane</keyword>
<feature type="transmembrane region" description="Helical" evidence="7">
    <location>
        <begin position="417"/>
        <end position="436"/>
    </location>
</feature>
<feature type="transmembrane region" description="Helical" evidence="7">
    <location>
        <begin position="253"/>
        <end position="276"/>
    </location>
</feature>
<organism evidence="8 9">
    <name type="scientific">Vagococcus entomophilus</name>
    <dbReference type="NCBI Taxonomy" id="1160095"/>
    <lineage>
        <taxon>Bacteria</taxon>
        <taxon>Bacillati</taxon>
        <taxon>Bacillota</taxon>
        <taxon>Bacilli</taxon>
        <taxon>Lactobacillales</taxon>
        <taxon>Enterococcaceae</taxon>
        <taxon>Vagococcus</taxon>
    </lineage>
</organism>
<feature type="transmembrane region" description="Helical" evidence="7">
    <location>
        <begin position="176"/>
        <end position="196"/>
    </location>
</feature>
<comment type="subcellular location">
    <subcellularLocation>
        <location evidence="1">Membrane</location>
        <topology evidence="1">Multi-pass membrane protein</topology>
    </subcellularLocation>
</comment>
<accession>A0A430AHI7</accession>
<keyword evidence="3" id="KW-0813">Transport</keyword>
<gene>
    <name evidence="8" type="ORF">CBF30_08980</name>
</gene>
<dbReference type="PANTHER" id="PTHR43337:SF2">
    <property type="entry name" value="XANTHINE_URACIL PERMEASE"/>
    <property type="match status" value="1"/>
</dbReference>
<evidence type="ECO:0000313" key="8">
    <source>
        <dbReference type="EMBL" id="RSU07371.1"/>
    </source>
</evidence>
<dbReference type="InterPro" id="IPR045018">
    <property type="entry name" value="Azg-like"/>
</dbReference>
<keyword evidence="5 7" id="KW-1133">Transmembrane helix</keyword>
<feature type="transmembrane region" description="Helical" evidence="7">
    <location>
        <begin position="27"/>
        <end position="48"/>
    </location>
</feature>
<feature type="transmembrane region" description="Helical" evidence="7">
    <location>
        <begin position="203"/>
        <end position="220"/>
    </location>
</feature>
<evidence type="ECO:0000256" key="3">
    <source>
        <dbReference type="ARBA" id="ARBA00022448"/>
    </source>
</evidence>
<keyword evidence="6 7" id="KW-0472">Membrane</keyword>
<evidence type="ECO:0000256" key="4">
    <source>
        <dbReference type="ARBA" id="ARBA00022692"/>
    </source>
</evidence>
<reference evidence="8 9" key="1">
    <citation type="submission" date="2017-05" db="EMBL/GenBank/DDBJ databases">
        <title>Vagococcus spp. assemblies.</title>
        <authorList>
            <person name="Gulvik C.A."/>
        </authorList>
    </citation>
    <scope>NUCLEOTIDE SEQUENCE [LARGE SCALE GENOMIC DNA]</scope>
    <source>
        <strain evidence="8 9">DSM 24756</strain>
    </source>
</reference>
<dbReference type="Proteomes" id="UP000288669">
    <property type="component" value="Unassembled WGS sequence"/>
</dbReference>
<evidence type="ECO:0000313" key="9">
    <source>
        <dbReference type="Proteomes" id="UP000288669"/>
    </source>
</evidence>
<feature type="transmembrane region" description="Helical" evidence="7">
    <location>
        <begin position="288"/>
        <end position="308"/>
    </location>
</feature>
<dbReference type="InterPro" id="IPR006043">
    <property type="entry name" value="NCS2"/>
</dbReference>
<dbReference type="GO" id="GO:0005345">
    <property type="term" value="F:purine nucleobase transmembrane transporter activity"/>
    <property type="evidence" value="ECO:0007669"/>
    <property type="project" value="TreeGrafter"/>
</dbReference>
<dbReference type="OrthoDB" id="9808458at2"/>
<dbReference type="RefSeq" id="WP_126825424.1">
    <property type="nucleotide sequence ID" value="NZ_JBHLWU010000002.1"/>
</dbReference>
<evidence type="ECO:0000256" key="1">
    <source>
        <dbReference type="ARBA" id="ARBA00004141"/>
    </source>
</evidence>
<dbReference type="GO" id="GO:0005886">
    <property type="term" value="C:plasma membrane"/>
    <property type="evidence" value="ECO:0007669"/>
    <property type="project" value="TreeGrafter"/>
</dbReference>
<feature type="transmembrane region" description="Helical" evidence="7">
    <location>
        <begin position="376"/>
        <end position="405"/>
    </location>
</feature>
<name>A0A430AHI7_9ENTE</name>
<feature type="transmembrane region" description="Helical" evidence="7">
    <location>
        <begin position="108"/>
        <end position="127"/>
    </location>
</feature>
<keyword evidence="9" id="KW-1185">Reference proteome</keyword>
<comment type="similarity">
    <text evidence="2">Belongs to the nucleobase:cation symporter-2 (NCS2) (TC 2.A.40) family. Azg-like subfamily.</text>
</comment>
<sequence length="438" mass="47238">MSKLKEKKKSFSIIELFKDKKQLKNELIAGCTAFVAISYIIIVNPMILKDAGIPIGYSVCATIFSSAIGCFLMAFWAKAPIVMTPGMGINAFFTYTIVNGMQLSWQEAIAISICSSIVYFVIAISGFSMQLAKAIPDNLKTGITAGIGLFLVELGLEKAHLIQAGGKQGLLMMGDLSQPATLLGVVGLIMSLIFYLRGTPGGFLLGIILTTVLSLIFHIQDQMTTTKLHFSEFQTYFKNIGPGDFREFFSLPFILAVFSMSMILIFESMGILSGILPNKKRFKQSFQSSSVASFISGFLGTSPTVVAAESAVGIESGGRTGGMAFVAGCLFLVAIFTTPFLALIPQVATAPVIIITGAIMMQQLRTIDLFDFSEWFPAFLIVVLISFSNSISFGLAIGFISYPIVKVAVGQRASIHPIVYGLASLFLIDLICQAVLLQ</sequence>
<feature type="transmembrane region" description="Helical" evidence="7">
    <location>
        <begin position="320"/>
        <end position="340"/>
    </location>
</feature>
<protein>
    <submittedName>
        <fullName evidence="8">Permease</fullName>
    </submittedName>
</protein>
<dbReference type="PANTHER" id="PTHR43337">
    <property type="entry name" value="XANTHINE/URACIL PERMEASE C887.17-RELATED"/>
    <property type="match status" value="1"/>
</dbReference>
<dbReference type="EMBL" id="NGJZ01000002">
    <property type="protein sequence ID" value="RSU07371.1"/>
    <property type="molecule type" value="Genomic_DNA"/>
</dbReference>
<feature type="transmembrane region" description="Helical" evidence="7">
    <location>
        <begin position="54"/>
        <end position="75"/>
    </location>
</feature>